<evidence type="ECO:0000256" key="2">
    <source>
        <dbReference type="ARBA" id="ARBA00013346"/>
    </source>
</evidence>
<dbReference type="GO" id="GO:0004719">
    <property type="term" value="F:protein-L-isoaspartate (D-aspartate) O-methyltransferase activity"/>
    <property type="evidence" value="ECO:0007669"/>
    <property type="project" value="InterPro"/>
</dbReference>
<organism evidence="4 5">
    <name type="scientific">Guyparkeria halophila</name>
    <dbReference type="NCBI Taxonomy" id="47960"/>
    <lineage>
        <taxon>Bacteria</taxon>
        <taxon>Pseudomonadati</taxon>
        <taxon>Pseudomonadota</taxon>
        <taxon>Gammaproteobacteria</taxon>
        <taxon>Chromatiales</taxon>
        <taxon>Thioalkalibacteraceae</taxon>
        <taxon>Guyparkeria</taxon>
    </lineage>
</organism>
<gene>
    <name evidence="4" type="ORF">GM160_10680</name>
</gene>
<dbReference type="RefSeq" id="WP_156575034.1">
    <property type="nucleotide sequence ID" value="NZ_CP046415.1"/>
</dbReference>
<dbReference type="Pfam" id="PF01135">
    <property type="entry name" value="PCMT"/>
    <property type="match status" value="1"/>
</dbReference>
<dbReference type="EMBL" id="CP046415">
    <property type="protein sequence ID" value="QGT79309.1"/>
    <property type="molecule type" value="Genomic_DNA"/>
</dbReference>
<comment type="similarity">
    <text evidence="1">Belongs to the methyltransferase superfamily. L-isoaspartyl/D-aspartyl protein methyltransferase family.</text>
</comment>
<name>A0A6I6CYL0_9GAMM</name>
<evidence type="ECO:0000256" key="3">
    <source>
        <dbReference type="ARBA" id="ARBA00030757"/>
    </source>
</evidence>
<evidence type="ECO:0000313" key="4">
    <source>
        <dbReference type="EMBL" id="QGT79309.1"/>
    </source>
</evidence>
<dbReference type="InterPro" id="IPR029063">
    <property type="entry name" value="SAM-dependent_MTases_sf"/>
</dbReference>
<evidence type="ECO:0000256" key="1">
    <source>
        <dbReference type="ARBA" id="ARBA00005369"/>
    </source>
</evidence>
<protein>
    <recommendedName>
        <fullName evidence="2">Protein-L-isoaspartate O-methyltransferase</fullName>
    </recommendedName>
    <alternativeName>
        <fullName evidence="3">Protein L-isoaspartyl methyltransferase</fullName>
    </alternativeName>
</protein>
<dbReference type="PANTHER" id="PTHR11579:SF18">
    <property type="entry name" value="PROTEIN-L-ISOASPARTATE O-METHYLTRANSFERASE"/>
    <property type="match status" value="1"/>
</dbReference>
<reference evidence="4 5" key="1">
    <citation type="submission" date="2019-11" db="EMBL/GenBank/DDBJ databases">
        <authorList>
            <person name="Zhang J."/>
            <person name="Sun C."/>
        </authorList>
    </citation>
    <scope>NUCLEOTIDE SEQUENCE [LARGE SCALE GENOMIC DNA]</scope>
    <source>
        <strain evidence="5">sp2</strain>
    </source>
</reference>
<dbReference type="Proteomes" id="UP000427716">
    <property type="component" value="Chromosome"/>
</dbReference>
<dbReference type="Gene3D" id="3.40.50.150">
    <property type="entry name" value="Vaccinia Virus protein VP39"/>
    <property type="match status" value="1"/>
</dbReference>
<sequence length="219" mass="24278">MPTDIELARFNMVEQQIRPWDVLDKRVLEVFFNVPRERFVPDAERVHAFADVAVPIGHGQTMLAPVVEGRILQYLQVQPGERVLEIGTGTGFFTACLASLGNSVRSVDIFPDFTERAGGLLSELGFERVVLETGDAHDGWAADERFDVIVFTGARTEMPEASFRQLNIGGRLLAITGTGPIQTVSMVTRESETQFRTDSLFETRTGYLIGAEPKPTFSL</sequence>
<dbReference type="GO" id="GO:0032259">
    <property type="term" value="P:methylation"/>
    <property type="evidence" value="ECO:0007669"/>
    <property type="project" value="UniProtKB-KW"/>
</dbReference>
<evidence type="ECO:0000313" key="5">
    <source>
        <dbReference type="Proteomes" id="UP000427716"/>
    </source>
</evidence>
<keyword evidence="4" id="KW-0489">Methyltransferase</keyword>
<dbReference type="KEGG" id="ghl:GM160_10680"/>
<dbReference type="SUPFAM" id="SSF53335">
    <property type="entry name" value="S-adenosyl-L-methionine-dependent methyltransferases"/>
    <property type="match status" value="1"/>
</dbReference>
<dbReference type="AlphaFoldDB" id="A0A6I6CYL0"/>
<dbReference type="InterPro" id="IPR000682">
    <property type="entry name" value="PCMT"/>
</dbReference>
<keyword evidence="4" id="KW-0808">Transferase</keyword>
<dbReference type="PANTHER" id="PTHR11579">
    <property type="entry name" value="PROTEIN-L-ISOASPARTATE O-METHYLTRANSFERASE"/>
    <property type="match status" value="1"/>
</dbReference>
<accession>A0A6I6CYL0</accession>
<keyword evidence="5" id="KW-1185">Reference proteome</keyword>
<proteinExistence type="inferred from homology"/>
<dbReference type="GO" id="GO:0005737">
    <property type="term" value="C:cytoplasm"/>
    <property type="evidence" value="ECO:0007669"/>
    <property type="project" value="TreeGrafter"/>
</dbReference>
<dbReference type="CDD" id="cd02440">
    <property type="entry name" value="AdoMet_MTases"/>
    <property type="match status" value="1"/>
</dbReference>